<evidence type="ECO:0000259" key="5">
    <source>
        <dbReference type="Pfam" id="PF00171"/>
    </source>
</evidence>
<dbReference type="Pfam" id="PF00171">
    <property type="entry name" value="Aldedh"/>
    <property type="match status" value="1"/>
</dbReference>
<dbReference type="InterPro" id="IPR015590">
    <property type="entry name" value="Aldehyde_DH_dom"/>
</dbReference>
<dbReference type="SUPFAM" id="SSF53720">
    <property type="entry name" value="ALDH-like"/>
    <property type="match status" value="1"/>
</dbReference>
<dbReference type="FunFam" id="3.40.605.10:FF:000007">
    <property type="entry name" value="NAD/NADP-dependent betaine aldehyde dehydrogenase"/>
    <property type="match status" value="1"/>
</dbReference>
<dbReference type="AlphaFoldDB" id="A0A3A3FWX7"/>
<dbReference type="OrthoDB" id="6187633at2"/>
<dbReference type="Proteomes" id="UP000266327">
    <property type="component" value="Unassembled WGS sequence"/>
</dbReference>
<protein>
    <submittedName>
        <fullName evidence="6">Aldehyde dehydrogenase family protein</fullName>
    </submittedName>
</protein>
<dbReference type="InterPro" id="IPR016161">
    <property type="entry name" value="Ald_DH/histidinol_DH"/>
</dbReference>
<dbReference type="PROSITE" id="PS00687">
    <property type="entry name" value="ALDEHYDE_DEHYDR_GLU"/>
    <property type="match status" value="1"/>
</dbReference>
<accession>A0A3A3FWX7</accession>
<keyword evidence="7" id="KW-1185">Reference proteome</keyword>
<dbReference type="GO" id="GO:0016620">
    <property type="term" value="F:oxidoreductase activity, acting on the aldehyde or oxo group of donors, NAD or NADP as acceptor"/>
    <property type="evidence" value="ECO:0007669"/>
    <property type="project" value="InterPro"/>
</dbReference>
<evidence type="ECO:0000256" key="3">
    <source>
        <dbReference type="PROSITE-ProRule" id="PRU10007"/>
    </source>
</evidence>
<proteinExistence type="inferred from homology"/>
<dbReference type="InterPro" id="IPR016162">
    <property type="entry name" value="Ald_DH_N"/>
</dbReference>
<name>A0A3A3FWX7_9BURK</name>
<gene>
    <name evidence="6" type="ORF">D3878_02890</name>
</gene>
<comment type="caution">
    <text evidence="6">The sequence shown here is derived from an EMBL/GenBank/DDBJ whole genome shotgun (WGS) entry which is preliminary data.</text>
</comment>
<dbReference type="Gene3D" id="3.40.605.10">
    <property type="entry name" value="Aldehyde Dehydrogenase, Chain A, domain 1"/>
    <property type="match status" value="1"/>
</dbReference>
<feature type="active site" evidence="3">
    <location>
        <position position="262"/>
    </location>
</feature>
<dbReference type="Gene3D" id="3.40.309.10">
    <property type="entry name" value="Aldehyde Dehydrogenase, Chain A, domain 2"/>
    <property type="match status" value="1"/>
</dbReference>
<comment type="similarity">
    <text evidence="1 4">Belongs to the aldehyde dehydrogenase family.</text>
</comment>
<evidence type="ECO:0000256" key="4">
    <source>
        <dbReference type="RuleBase" id="RU003345"/>
    </source>
</evidence>
<evidence type="ECO:0000313" key="7">
    <source>
        <dbReference type="Proteomes" id="UP000266327"/>
    </source>
</evidence>
<dbReference type="InterPro" id="IPR016163">
    <property type="entry name" value="Ald_DH_C"/>
</dbReference>
<dbReference type="EMBL" id="QYUQ01000002">
    <property type="protein sequence ID" value="RJG00657.1"/>
    <property type="molecule type" value="Genomic_DNA"/>
</dbReference>
<sequence length="491" mass="51964">MITFEKGITVKYANKLLIDGELVGTAKGKTFDVEDPATGQVIAQAPAGDAEDIDRAVRAARHCFDSGAWTSYTAADRAATMWKLSDTVAANIDQLSELEVIDNGMPLVFARASLNSAINGLRYYAGMCTKLNGITSNISGGGRQMHAYTQRDPVGVVGAITPWNAPLATLINKIAPAIAAGCALVCKPAEQTPLTSLRFAELIAASGLPRGLINIVTGLGSVAGAAIANHPGVDKVTFTGSTEVGKGLVQAASGNLKRLTLELGGKSPVFLFDDADLERAIPACIMAIFANSGQVCFAGSRLYVQRRIFDEVVNRIAKAAKEMRLGSGLDAATQLGPLVSQKQMARVLSYIESGITEGAELLSGGARFGDKGYFVEPTVFANQNAQDIRIVREEIFGPVLVAMPFDNLDDVAHIANSSPYGLGAGIFSSNVSTVHKAAQIIRAGNIWINCYGILDKSMPFGGFRQSGWGREHGIEGIEPYLETKSVYTMLG</sequence>
<dbReference type="PANTHER" id="PTHR11699">
    <property type="entry name" value="ALDEHYDE DEHYDROGENASE-RELATED"/>
    <property type="match status" value="1"/>
</dbReference>
<reference evidence="7" key="1">
    <citation type="submission" date="2018-09" db="EMBL/GenBank/DDBJ databases">
        <authorList>
            <person name="Zhu H."/>
        </authorList>
    </citation>
    <scope>NUCLEOTIDE SEQUENCE [LARGE SCALE GENOMIC DNA]</scope>
    <source>
        <strain evidence="7">K1S02-23</strain>
    </source>
</reference>
<organism evidence="6 7">
    <name type="scientific">Noviherbaspirillum sedimenti</name>
    <dbReference type="NCBI Taxonomy" id="2320865"/>
    <lineage>
        <taxon>Bacteria</taxon>
        <taxon>Pseudomonadati</taxon>
        <taxon>Pseudomonadota</taxon>
        <taxon>Betaproteobacteria</taxon>
        <taxon>Burkholderiales</taxon>
        <taxon>Oxalobacteraceae</taxon>
        <taxon>Noviherbaspirillum</taxon>
    </lineage>
</organism>
<keyword evidence="2 4" id="KW-0560">Oxidoreductase</keyword>
<evidence type="ECO:0000313" key="6">
    <source>
        <dbReference type="EMBL" id="RJG00657.1"/>
    </source>
</evidence>
<dbReference type="InterPro" id="IPR029510">
    <property type="entry name" value="Ald_DH_CS_GLU"/>
</dbReference>
<dbReference type="FunFam" id="3.40.309.10:FF:000012">
    <property type="entry name" value="Betaine aldehyde dehydrogenase"/>
    <property type="match status" value="1"/>
</dbReference>
<evidence type="ECO:0000256" key="1">
    <source>
        <dbReference type="ARBA" id="ARBA00009986"/>
    </source>
</evidence>
<feature type="domain" description="Aldehyde dehydrogenase" evidence="5">
    <location>
        <begin position="27"/>
        <end position="486"/>
    </location>
</feature>
<evidence type="ECO:0000256" key="2">
    <source>
        <dbReference type="ARBA" id="ARBA00023002"/>
    </source>
</evidence>